<protein>
    <submittedName>
        <fullName evidence="2">Methyltransf_21 domain-containing protein</fullName>
    </submittedName>
</protein>
<evidence type="ECO:0000313" key="2">
    <source>
        <dbReference type="EMBL" id="KAF7634957.1"/>
    </source>
</evidence>
<name>A0A8S9ZN77_9BILA</name>
<keyword evidence="3" id="KW-1185">Reference proteome</keyword>
<dbReference type="Pfam" id="PF05050">
    <property type="entry name" value="Methyltransf_21"/>
    <property type="match status" value="1"/>
</dbReference>
<reference evidence="2" key="1">
    <citation type="journal article" date="2020" name="Ecol. Evol.">
        <title>Genome structure and content of the rice root-knot nematode (Meloidogyne graminicola).</title>
        <authorList>
            <person name="Phan N.T."/>
            <person name="Danchin E.G.J."/>
            <person name="Klopp C."/>
            <person name="Perfus-Barbeoch L."/>
            <person name="Kozlowski D.K."/>
            <person name="Koutsovoulos G.D."/>
            <person name="Lopez-Roques C."/>
            <person name="Bouchez O."/>
            <person name="Zahm M."/>
            <person name="Besnard G."/>
            <person name="Bellafiore S."/>
        </authorList>
    </citation>
    <scope>NUCLEOTIDE SEQUENCE</scope>
    <source>
        <strain evidence="2">VN-18</strain>
    </source>
</reference>
<evidence type="ECO:0000259" key="1">
    <source>
        <dbReference type="Pfam" id="PF05050"/>
    </source>
</evidence>
<dbReference type="AlphaFoldDB" id="A0A8S9ZN77"/>
<proteinExistence type="predicted"/>
<organism evidence="2 3">
    <name type="scientific">Meloidogyne graminicola</name>
    <dbReference type="NCBI Taxonomy" id="189291"/>
    <lineage>
        <taxon>Eukaryota</taxon>
        <taxon>Metazoa</taxon>
        <taxon>Ecdysozoa</taxon>
        <taxon>Nematoda</taxon>
        <taxon>Chromadorea</taxon>
        <taxon>Rhabditida</taxon>
        <taxon>Tylenchina</taxon>
        <taxon>Tylenchomorpha</taxon>
        <taxon>Tylenchoidea</taxon>
        <taxon>Meloidogynidae</taxon>
        <taxon>Meloidogyninae</taxon>
        <taxon>Meloidogyne</taxon>
    </lineage>
</organism>
<dbReference type="EMBL" id="JABEBT010000048">
    <property type="protein sequence ID" value="KAF7634957.1"/>
    <property type="molecule type" value="Genomic_DNA"/>
</dbReference>
<dbReference type="InterPro" id="IPR006342">
    <property type="entry name" value="FkbM_mtfrase"/>
</dbReference>
<comment type="caution">
    <text evidence="2">The sequence shown here is derived from an EMBL/GenBank/DDBJ whole genome shotgun (WGS) entry which is preliminary data.</text>
</comment>
<dbReference type="Proteomes" id="UP000605970">
    <property type="component" value="Unassembled WGS sequence"/>
</dbReference>
<feature type="domain" description="Methyltransferase FkbM" evidence="1">
    <location>
        <begin position="13"/>
        <end position="70"/>
    </location>
</feature>
<accession>A0A8S9ZN77</accession>
<gene>
    <name evidence="2" type="ORF">Mgra_00005556</name>
</gene>
<sequence length="172" mass="20501">MSEPAIGFFDFFIYYNANQVIDMLFLDIEGNEFSIFQLFTEQYNLLPVIICQINIEFHHHHLYSNTFLRQRFLRNLDTFFRYSKFAMLKNDIFKPNEIFHRINVKSLILGNIINNAIVSNIVFSKYISIFSSLNIFPIYHFHSNNLSAPPSNKKFLKFFSLSIFQGHIHWNI</sequence>
<evidence type="ECO:0000313" key="3">
    <source>
        <dbReference type="Proteomes" id="UP000605970"/>
    </source>
</evidence>
<dbReference type="OrthoDB" id="5775722at2759"/>